<proteinExistence type="predicted"/>
<dbReference type="Proteomes" id="UP000199597">
    <property type="component" value="Chromosome I"/>
</dbReference>
<keyword evidence="4" id="KW-1185">Reference proteome</keyword>
<feature type="transmembrane region" description="Helical" evidence="1">
    <location>
        <begin position="12"/>
        <end position="35"/>
    </location>
</feature>
<gene>
    <name evidence="3" type="ORF">SAMN04489752_3478</name>
</gene>
<dbReference type="EMBL" id="LT629766">
    <property type="protein sequence ID" value="SDT14092.1"/>
    <property type="molecule type" value="Genomic_DNA"/>
</dbReference>
<keyword evidence="1" id="KW-0812">Transmembrane</keyword>
<organism evidence="3 4">
    <name type="scientific">Brevibacterium siliguriense</name>
    <dbReference type="NCBI Taxonomy" id="1136497"/>
    <lineage>
        <taxon>Bacteria</taxon>
        <taxon>Bacillati</taxon>
        <taxon>Actinomycetota</taxon>
        <taxon>Actinomycetes</taxon>
        <taxon>Micrococcales</taxon>
        <taxon>Brevibacteriaceae</taxon>
        <taxon>Brevibacterium</taxon>
    </lineage>
</organism>
<evidence type="ECO:0000256" key="1">
    <source>
        <dbReference type="SAM" id="Phobius"/>
    </source>
</evidence>
<keyword evidence="1" id="KW-1133">Transmembrane helix</keyword>
<dbReference type="RefSeq" id="WP_092016678.1">
    <property type="nucleotide sequence ID" value="NZ_LT629766.1"/>
</dbReference>
<dbReference type="AlphaFoldDB" id="A0A1H1XY21"/>
<feature type="transmembrane region" description="Helical" evidence="1">
    <location>
        <begin position="56"/>
        <end position="76"/>
    </location>
</feature>
<feature type="domain" description="DUF1648" evidence="2">
    <location>
        <begin position="20"/>
        <end position="61"/>
    </location>
</feature>
<feature type="transmembrane region" description="Helical" evidence="1">
    <location>
        <begin position="112"/>
        <end position="134"/>
    </location>
</feature>
<dbReference type="InterPro" id="IPR012867">
    <property type="entry name" value="DUF1648"/>
</dbReference>
<reference evidence="4" key="1">
    <citation type="submission" date="2016-10" db="EMBL/GenBank/DDBJ databases">
        <authorList>
            <person name="Varghese N."/>
            <person name="Submissions S."/>
        </authorList>
    </citation>
    <scope>NUCLEOTIDE SEQUENCE [LARGE SCALE GENOMIC DNA]</scope>
    <source>
        <strain evidence="4">DSM 23676</strain>
    </source>
</reference>
<protein>
    <recommendedName>
        <fullName evidence="2">DUF1648 domain-containing protein</fullName>
    </recommendedName>
</protein>
<evidence type="ECO:0000313" key="3">
    <source>
        <dbReference type="EMBL" id="SDT14092.1"/>
    </source>
</evidence>
<dbReference type="OrthoDB" id="9808690at2"/>
<feature type="transmembrane region" description="Helical" evidence="1">
    <location>
        <begin position="146"/>
        <end position="167"/>
    </location>
</feature>
<name>A0A1H1XY21_9MICO</name>
<evidence type="ECO:0000259" key="2">
    <source>
        <dbReference type="Pfam" id="PF07853"/>
    </source>
</evidence>
<accession>A0A1H1XY21</accession>
<sequence length="183" mass="19736">MASTSSPRSNRWAATAAGALLAVLVVTILWFAAYAPETVPSHIGIDGTIDGRSSKSGLLFVVGPLALLISGGLLLAPLHEAIPLHAWPAPFVFNGAFWIAEDRTDFLRKEMIEYLHILSGLSSALFSSALWMSWFESTGRTVPSTIPPMVFASLAALLAAATVRHYLRLRPSEWSPDESTESD</sequence>
<keyword evidence="1" id="KW-0472">Membrane</keyword>
<dbReference type="Pfam" id="PF07853">
    <property type="entry name" value="DUF1648"/>
    <property type="match status" value="1"/>
</dbReference>
<evidence type="ECO:0000313" key="4">
    <source>
        <dbReference type="Proteomes" id="UP000199597"/>
    </source>
</evidence>